<dbReference type="InterPro" id="IPR002838">
    <property type="entry name" value="AIM24"/>
</dbReference>
<dbReference type="VEuPathDB" id="FungiDB:BTJ68_03726"/>
<comment type="subcellular location">
    <subcellularLocation>
        <location evidence="1">Mitochondrion</location>
    </subcellularLocation>
</comment>
<dbReference type="SUPFAM" id="SSF51219">
    <property type="entry name" value="TRAP-like"/>
    <property type="match status" value="1"/>
</dbReference>
<comment type="caution">
    <text evidence="3">The sequence shown here is derived from an EMBL/GenBank/DDBJ whole genome shotgun (WGS) entry which is preliminary data.</text>
</comment>
<feature type="compositionally biased region" description="Low complexity" evidence="2">
    <location>
        <begin position="1"/>
        <end position="37"/>
    </location>
</feature>
<dbReference type="NCBIfam" id="TIGR00266">
    <property type="entry name" value="TIGR00266 family protein"/>
    <property type="match status" value="1"/>
</dbReference>
<dbReference type="InterPro" id="IPR016031">
    <property type="entry name" value="Trp_RNA-bd_attenuator-like_dom"/>
</dbReference>
<dbReference type="EMBL" id="QWIM01002113">
    <property type="protein sequence ID" value="RMY18030.1"/>
    <property type="molecule type" value="Genomic_DNA"/>
</dbReference>
<comment type="similarity">
    <text evidence="1">Belongs to the AIM24 family.</text>
</comment>
<dbReference type="PANTHER" id="PTHR43657:SF1">
    <property type="entry name" value="ALTERED INHERITANCE OF MITOCHONDRIA PROTEIN 24, MITOCHONDRIAL"/>
    <property type="match status" value="1"/>
</dbReference>
<feature type="region of interest" description="Disordered" evidence="2">
    <location>
        <begin position="501"/>
        <end position="524"/>
    </location>
</feature>
<evidence type="ECO:0000313" key="4">
    <source>
        <dbReference type="Proteomes" id="UP000276864"/>
    </source>
</evidence>
<protein>
    <recommendedName>
        <fullName evidence="1">Altered inheritance of mitochondria protein 24, mitochondrial</fullName>
    </recommendedName>
</protein>
<dbReference type="InterPro" id="IPR036983">
    <property type="entry name" value="AIM24_sf"/>
</dbReference>
<keyword evidence="1" id="KW-0496">Mitochondrion</keyword>
<dbReference type="GO" id="GO:0005739">
    <property type="term" value="C:mitochondrion"/>
    <property type="evidence" value="ECO:0007669"/>
    <property type="project" value="UniProtKB-SubCell"/>
</dbReference>
<name>A0A3M6ZSK0_HORWE</name>
<organism evidence="3 4">
    <name type="scientific">Hortaea werneckii</name>
    <name type="common">Black yeast</name>
    <name type="synonym">Cladosporium werneckii</name>
    <dbReference type="NCBI Taxonomy" id="91943"/>
    <lineage>
        <taxon>Eukaryota</taxon>
        <taxon>Fungi</taxon>
        <taxon>Dikarya</taxon>
        <taxon>Ascomycota</taxon>
        <taxon>Pezizomycotina</taxon>
        <taxon>Dothideomycetes</taxon>
        <taxon>Dothideomycetidae</taxon>
        <taxon>Mycosphaerellales</taxon>
        <taxon>Teratosphaeriaceae</taxon>
        <taxon>Hortaea</taxon>
    </lineage>
</organism>
<dbReference type="Proteomes" id="UP000276864">
    <property type="component" value="Unassembled WGS sequence"/>
</dbReference>
<sequence>MSYPQSYHQGYPPQQGYSQQPQYDQQQQQAYGGQQPQGYPPPQQHAPPETTDAGSYQNIHYTIKHRNTNSTLNLQLGPNDLIKAKPGAMIHMSPTVKLEGAIKFSMRKMFTGGQMSQASFTGPGTVALAPTLMGDIVSLQIANDGKVWNVGKDAFLACTGEVEKETKSQGFSKAMFSGEDLFIYKMMGQGLVWLTSYGAVDVIHLQEGEQHIVDNGHLVAWNCDYKIEKAASGSWSSVKSGEGLVCRFTGPGTIYMQTRNLDDFASWAAIIAQVAISGLGLDEIANTHWTVQAAFIVSLASGLLSVYYCCIIQQYFGSLVSPDDIKDWLCTPGEWHVMEEELQEQFALLRPGTETTGTKEQLQTLRDRVLARLQSDRWVTPSINSAVMLVAPVRLLNLAVASFLIKLRLENVQYAIMKIRDGTSASSQEAIQELTTKLEEIARNLGLKIPQSGGSSGAHSSSFGKFWGTDLKRSGSLHQPSPFERDAQFLDGVYPVQTPIELDKPDNTKTFHLPKPEKNTVPQQWSTEVSTQLSPVIRALESSTTTQARTIELLEQLLSSSRAEEKMIEQVVSHFASSRESEAS</sequence>
<dbReference type="Pfam" id="PF01987">
    <property type="entry name" value="AIM24"/>
    <property type="match status" value="1"/>
</dbReference>
<evidence type="ECO:0000256" key="1">
    <source>
        <dbReference type="RuleBase" id="RU363045"/>
    </source>
</evidence>
<dbReference type="Gene3D" id="3.60.160.10">
    <property type="entry name" value="Mitochondrial biogenesis AIM24"/>
    <property type="match status" value="1"/>
</dbReference>
<accession>A0A3M6ZSK0</accession>
<dbReference type="PANTHER" id="PTHR43657">
    <property type="entry name" value="TRYPTOPHAN RNA-BINDING ATTENUATOR PROTEIN-LIKE PROTEIN"/>
    <property type="match status" value="1"/>
</dbReference>
<evidence type="ECO:0000313" key="3">
    <source>
        <dbReference type="EMBL" id="RMY18030.1"/>
    </source>
</evidence>
<dbReference type="AlphaFoldDB" id="A0A3M6ZSK0"/>
<gene>
    <name evidence="3" type="ORF">D0866_13296</name>
</gene>
<reference evidence="3 4" key="1">
    <citation type="journal article" date="2018" name="BMC Genomics">
        <title>Genomic evidence for intraspecific hybridization in a clonal and extremely halotolerant yeast.</title>
        <authorList>
            <person name="Gostincar C."/>
            <person name="Stajich J.E."/>
            <person name="Zupancic J."/>
            <person name="Zalar P."/>
            <person name="Gunde-Cimerman N."/>
        </authorList>
    </citation>
    <scope>NUCLEOTIDE SEQUENCE [LARGE SCALE GENOMIC DNA]</scope>
    <source>
        <strain evidence="3 4">EXF-6651</strain>
    </source>
</reference>
<feature type="region of interest" description="Disordered" evidence="2">
    <location>
        <begin position="1"/>
        <end position="54"/>
    </location>
</feature>
<evidence type="ECO:0000256" key="2">
    <source>
        <dbReference type="SAM" id="MobiDB-lite"/>
    </source>
</evidence>
<feature type="compositionally biased region" description="Basic and acidic residues" evidence="2">
    <location>
        <begin position="501"/>
        <end position="518"/>
    </location>
</feature>
<proteinExistence type="inferred from homology"/>